<comment type="catalytic activity">
    <reaction evidence="9">
        <text>beta-D-fructose 6-phosphate + diphosphate = beta-D-fructose 1,6-bisphosphate + phosphate + H(+)</text>
        <dbReference type="Rhea" id="RHEA:13613"/>
        <dbReference type="ChEBI" id="CHEBI:15378"/>
        <dbReference type="ChEBI" id="CHEBI:32966"/>
        <dbReference type="ChEBI" id="CHEBI:33019"/>
        <dbReference type="ChEBI" id="CHEBI:43474"/>
        <dbReference type="ChEBI" id="CHEBI:57634"/>
        <dbReference type="EC" id="2.7.1.90"/>
    </reaction>
</comment>
<feature type="site" description="Important for catalytic activity and substrate specificity; stabilizes the transition state when the phosphoryl donor is PPi; prevents ATP from binding by mimicking the alpha-phosphate group of ATP" evidence="9">
    <location>
        <position position="102"/>
    </location>
</feature>
<dbReference type="EC" id="2.7.1.90" evidence="9"/>
<name>A0A0G2Z8Y8_9BACT</name>
<evidence type="ECO:0000256" key="3">
    <source>
        <dbReference type="ARBA" id="ARBA00022490"/>
    </source>
</evidence>
<evidence type="ECO:0000256" key="2">
    <source>
        <dbReference type="ARBA" id="ARBA00004679"/>
    </source>
</evidence>
<evidence type="ECO:0000256" key="4">
    <source>
        <dbReference type="ARBA" id="ARBA00022679"/>
    </source>
</evidence>
<dbReference type="GO" id="GO:0030388">
    <property type="term" value="P:fructose 1,6-bisphosphate metabolic process"/>
    <property type="evidence" value="ECO:0007669"/>
    <property type="project" value="TreeGrafter"/>
</dbReference>
<keyword evidence="8 9" id="KW-0324">Glycolysis</keyword>
<evidence type="ECO:0000313" key="12">
    <source>
        <dbReference type="Proteomes" id="UP000035159"/>
    </source>
</evidence>
<dbReference type="GO" id="GO:0042802">
    <property type="term" value="F:identical protein binding"/>
    <property type="evidence" value="ECO:0007669"/>
    <property type="project" value="TreeGrafter"/>
</dbReference>
<comment type="cofactor">
    <cofactor evidence="1 9">
        <name>Mg(2+)</name>
        <dbReference type="ChEBI" id="CHEBI:18420"/>
    </cofactor>
</comment>
<evidence type="ECO:0000256" key="7">
    <source>
        <dbReference type="ARBA" id="ARBA00022842"/>
    </source>
</evidence>
<keyword evidence="3 9" id="KW-0963">Cytoplasm</keyword>
<dbReference type="GO" id="GO:0003872">
    <property type="term" value="F:6-phosphofructokinase activity"/>
    <property type="evidence" value="ECO:0007669"/>
    <property type="project" value="UniProtKB-UniRule"/>
</dbReference>
<dbReference type="GO" id="GO:0070095">
    <property type="term" value="F:fructose-6-phosphate binding"/>
    <property type="evidence" value="ECO:0007669"/>
    <property type="project" value="TreeGrafter"/>
</dbReference>
<feature type="binding site" description="in other chain" evidence="9">
    <location>
        <begin position="167"/>
        <end position="169"/>
    </location>
    <ligand>
        <name>substrate</name>
        <note>ligand shared between dimeric partners</note>
    </ligand>
</feature>
<feature type="site" description="Important for catalytic activity; stabilizes the transition state when the phosphoryl donor is PPi" evidence="9">
    <location>
        <position position="122"/>
    </location>
</feature>
<dbReference type="HAMAP" id="MF_01976">
    <property type="entry name" value="Phosphofructokinase_III"/>
    <property type="match status" value="1"/>
</dbReference>
<dbReference type="Gene3D" id="3.40.50.450">
    <property type="match status" value="1"/>
</dbReference>
<dbReference type="InterPro" id="IPR015912">
    <property type="entry name" value="Phosphofructokinase_CS"/>
</dbReference>
<dbReference type="OrthoDB" id="9802503at2"/>
<dbReference type="Pfam" id="PF00365">
    <property type="entry name" value="PFK"/>
    <property type="match status" value="1"/>
</dbReference>
<organism evidence="11 12">
    <name type="scientific">Kosmotoga pacifica</name>
    <dbReference type="NCBI Taxonomy" id="1330330"/>
    <lineage>
        <taxon>Bacteria</taxon>
        <taxon>Thermotogati</taxon>
        <taxon>Thermotogota</taxon>
        <taxon>Thermotogae</taxon>
        <taxon>Kosmotogales</taxon>
        <taxon>Kosmotogaceae</taxon>
        <taxon>Kosmotoga</taxon>
    </lineage>
</organism>
<dbReference type="PANTHER" id="PTHR13697">
    <property type="entry name" value="PHOSPHOFRUCTOKINASE"/>
    <property type="match status" value="1"/>
</dbReference>
<feature type="binding site" description="in other chain" evidence="9">
    <location>
        <position position="219"/>
    </location>
    <ligand>
        <name>substrate</name>
        <note>ligand shared between dimeric partners</note>
    </ligand>
</feature>
<comment type="function">
    <text evidence="9">Catalyzes the phosphorylation of D-fructose 6-phosphate, the first committing step of glycolysis. Uses inorganic phosphate (PPi) as phosphoryl donor instead of ATP like common ATP-dependent phosphofructokinases (ATP-PFKs), which renders the reaction reversible, and can thus function both in glycolysis and gluconeogenesis. Consistently, PPi-PFK can replace the enzymes of both the forward (ATP-PFK) and reverse (fructose-bisphosphatase (FBPase)) reactions.</text>
</comment>
<comment type="similarity">
    <text evidence="9">Belongs to the phosphofructokinase type A (PFKA) family. Mixed-substrate PFK group III subfamily.</text>
</comment>
<accession>A0A0G2Z8Y8</accession>
<keyword evidence="4 9" id="KW-0808">Transferase</keyword>
<dbReference type="GO" id="GO:0005524">
    <property type="term" value="F:ATP binding"/>
    <property type="evidence" value="ECO:0007669"/>
    <property type="project" value="InterPro"/>
</dbReference>
<dbReference type="NCBIfam" id="TIGR02483">
    <property type="entry name" value="PFK_mixed"/>
    <property type="match status" value="1"/>
</dbReference>
<evidence type="ECO:0000256" key="8">
    <source>
        <dbReference type="ARBA" id="ARBA00023152"/>
    </source>
</evidence>
<keyword evidence="6 9" id="KW-0418">Kinase</keyword>
<dbReference type="PROSITE" id="PS00433">
    <property type="entry name" value="PHOSPHOFRUCTOKINASE"/>
    <property type="match status" value="1"/>
</dbReference>
<dbReference type="PANTHER" id="PTHR13697:SF52">
    <property type="entry name" value="ATP-DEPENDENT 6-PHOSPHOFRUCTOKINASE 3"/>
    <property type="match status" value="1"/>
</dbReference>
<dbReference type="STRING" id="1330330.IX53_00400"/>
<dbReference type="PRINTS" id="PR00476">
    <property type="entry name" value="PHFRCTKINASE"/>
</dbReference>
<protein>
    <recommendedName>
        <fullName evidence="9">Pyrophosphate--fructose 6-phosphate 1-phosphotransferase</fullName>
        <ecNumber evidence="9">2.7.1.90</ecNumber>
    </recommendedName>
    <alternativeName>
        <fullName evidence="9">6-phosphofructokinase, pyrophosphate dependent</fullName>
    </alternativeName>
    <alternativeName>
        <fullName evidence="9">PPi-dependent phosphofructokinase</fullName>
        <shortName evidence="9">PPi-PFK</shortName>
    </alternativeName>
    <alternativeName>
        <fullName evidence="9">Pyrophosphate-dependent 6-phosphofructose-1-kinase</fullName>
    </alternativeName>
</protein>
<dbReference type="EMBL" id="CP011232">
    <property type="protein sequence ID" value="AKI96536.1"/>
    <property type="molecule type" value="Genomic_DNA"/>
</dbReference>
<feature type="binding site" description="in other chain" evidence="9">
    <location>
        <begin position="270"/>
        <end position="273"/>
    </location>
    <ligand>
        <name>substrate</name>
        <note>ligand shared between dimeric partners</note>
    </ligand>
</feature>
<dbReference type="PIRSF" id="PIRSF000532">
    <property type="entry name" value="ATP_PFK_prok"/>
    <property type="match status" value="1"/>
</dbReference>
<dbReference type="KEGG" id="kpf:IX53_00400"/>
<feature type="domain" description="Phosphofructokinase" evidence="10">
    <location>
        <begin position="2"/>
        <end position="295"/>
    </location>
</feature>
<dbReference type="Gene3D" id="3.40.50.460">
    <property type="entry name" value="Phosphofructokinase domain"/>
    <property type="match status" value="1"/>
</dbReference>
<dbReference type="GO" id="GO:0016208">
    <property type="term" value="F:AMP binding"/>
    <property type="evidence" value="ECO:0007669"/>
    <property type="project" value="TreeGrafter"/>
</dbReference>
<evidence type="ECO:0000256" key="9">
    <source>
        <dbReference type="HAMAP-Rule" id="MF_01976"/>
    </source>
</evidence>
<feature type="active site" description="Proton acceptor" evidence="9">
    <location>
        <position position="125"/>
    </location>
</feature>
<dbReference type="AlphaFoldDB" id="A0A0G2Z8Y8"/>
<dbReference type="InterPro" id="IPR035966">
    <property type="entry name" value="PKF_sf"/>
</dbReference>
<comment type="pathway">
    <text evidence="2 9">Carbohydrate degradation; glycolysis; D-glyceraldehyde 3-phosphate and glycerone phosphate from D-glucose: step 3/4.</text>
</comment>
<feature type="binding site" evidence="9">
    <location>
        <position position="160"/>
    </location>
    <ligand>
        <name>substrate</name>
        <note>ligand shared between dimeric partners</note>
    </ligand>
</feature>
<proteinExistence type="inferred from homology"/>
<keyword evidence="12" id="KW-1185">Reference proteome</keyword>
<dbReference type="GO" id="GO:0061621">
    <property type="term" value="P:canonical glycolysis"/>
    <property type="evidence" value="ECO:0007669"/>
    <property type="project" value="TreeGrafter"/>
</dbReference>
<dbReference type="GO" id="GO:0046872">
    <property type="term" value="F:metal ion binding"/>
    <property type="evidence" value="ECO:0007669"/>
    <property type="project" value="UniProtKB-KW"/>
</dbReference>
<keyword evidence="7 9" id="KW-0460">Magnesium</keyword>
<dbReference type="NCBIfam" id="NF002872">
    <property type="entry name" value="PRK03202.1"/>
    <property type="match status" value="1"/>
</dbReference>
<comment type="activity regulation">
    <text evidence="9">Non-allosteric.</text>
</comment>
<dbReference type="GO" id="GO:0005945">
    <property type="term" value="C:6-phosphofructokinase complex"/>
    <property type="evidence" value="ECO:0007669"/>
    <property type="project" value="TreeGrafter"/>
</dbReference>
<feature type="binding site" evidence="9">
    <location>
        <position position="101"/>
    </location>
    <ligand>
        <name>Mg(2+)</name>
        <dbReference type="ChEBI" id="CHEBI:18420"/>
        <note>catalytic</note>
    </ligand>
</feature>
<feature type="binding site" evidence="9">
    <location>
        <position position="10"/>
    </location>
    <ligand>
        <name>diphosphate</name>
        <dbReference type="ChEBI" id="CHEBI:33019"/>
    </ligand>
</feature>
<sequence length="340" mass="36946">MRIGILTGGGDCPGLNAVIRGIVKSAPDDVEILGIMHGWKGLVDLEYITLTDDDVEGIHIIGGTILGTSRTNPFKSEEMSQKLEENVKKIGLDAVIAIGGDDTLSVAAKLSSMGYNVVGVPKTIDNDVSNTDFTFGYHTAVNVGADAIDRLHSTAKSHGRVIFVELMGREAGWITIEAGLAAGAHLILIPEYPMTIDEIVNYVKERMENKGYMIVAVAEGFKPTELENVVGDKSEIDAFGHIRLGGIAHYMAEIIKERTGYDTRSVVLGHLLRGGTPTAFDRILGTRYGVHAMKLVLDKDFGRMVALKGNEIISIPLEYAIATKKYVPFDYYKLAQIFFG</sequence>
<gene>
    <name evidence="9" type="primary">pfp</name>
    <name evidence="11" type="ORF">IX53_00400</name>
</gene>
<evidence type="ECO:0000256" key="5">
    <source>
        <dbReference type="ARBA" id="ARBA00022723"/>
    </source>
</evidence>
<evidence type="ECO:0000259" key="10">
    <source>
        <dbReference type="Pfam" id="PF00365"/>
    </source>
</evidence>
<dbReference type="GO" id="GO:0006002">
    <property type="term" value="P:fructose 6-phosphate metabolic process"/>
    <property type="evidence" value="ECO:0007669"/>
    <property type="project" value="InterPro"/>
</dbReference>
<comment type="subunit">
    <text evidence="9">Homodimer or homotetramer.</text>
</comment>
<feature type="binding site" evidence="9">
    <location>
        <position position="264"/>
    </location>
    <ligand>
        <name>substrate</name>
        <note>ligand shared between dimeric partners</note>
    </ligand>
</feature>
<reference evidence="11 12" key="1">
    <citation type="submission" date="2015-04" db="EMBL/GenBank/DDBJ databases">
        <title>Complete Genome Sequence of Kosmotoga pacifica SLHLJ1.</title>
        <authorList>
            <person name="Jiang L.J."/>
            <person name="Shao Z.Z."/>
            <person name="Jebbar M."/>
        </authorList>
    </citation>
    <scope>NUCLEOTIDE SEQUENCE [LARGE SCALE GENOMIC DNA]</scope>
    <source>
        <strain evidence="11 12">SLHLJ1</strain>
    </source>
</reference>
<dbReference type="GO" id="GO:0047334">
    <property type="term" value="F:diphosphate-fructose-6-phosphate 1-phosphotransferase activity"/>
    <property type="evidence" value="ECO:0007669"/>
    <property type="project" value="UniProtKB-EC"/>
</dbReference>
<comment type="caution">
    <text evidence="9">Lacks conserved residue(s) required for the propagation of feature annotation.</text>
</comment>
<dbReference type="Proteomes" id="UP000035159">
    <property type="component" value="Chromosome"/>
</dbReference>
<dbReference type="PATRIC" id="fig|1330330.3.peg.77"/>
<feature type="binding site" description="in other chain" evidence="9">
    <location>
        <begin position="123"/>
        <end position="125"/>
    </location>
    <ligand>
        <name>substrate</name>
        <note>ligand shared between dimeric partners</note>
    </ligand>
</feature>
<evidence type="ECO:0000256" key="1">
    <source>
        <dbReference type="ARBA" id="ARBA00001946"/>
    </source>
</evidence>
<evidence type="ECO:0000256" key="6">
    <source>
        <dbReference type="ARBA" id="ARBA00022777"/>
    </source>
</evidence>
<dbReference type="GO" id="GO:0048029">
    <property type="term" value="F:monosaccharide binding"/>
    <property type="evidence" value="ECO:0007669"/>
    <property type="project" value="TreeGrafter"/>
</dbReference>
<comment type="subcellular location">
    <subcellularLocation>
        <location evidence="9">Cytoplasm</location>
    </subcellularLocation>
</comment>
<keyword evidence="5 9" id="KW-0479">Metal-binding</keyword>
<dbReference type="UniPathway" id="UPA00109">
    <property type="reaction ID" value="UER00182"/>
</dbReference>
<dbReference type="SUPFAM" id="SSF53784">
    <property type="entry name" value="Phosphofructokinase"/>
    <property type="match status" value="1"/>
</dbReference>
<dbReference type="InterPro" id="IPR022953">
    <property type="entry name" value="ATP_PFK"/>
</dbReference>
<evidence type="ECO:0000313" key="11">
    <source>
        <dbReference type="EMBL" id="AKI96536.1"/>
    </source>
</evidence>
<dbReference type="InterPro" id="IPR012003">
    <property type="entry name" value="ATP_PFK_prok-type"/>
</dbReference>
<dbReference type="InterPro" id="IPR012829">
    <property type="entry name" value="Phosphofructokinase_III"/>
</dbReference>
<dbReference type="InterPro" id="IPR000023">
    <property type="entry name" value="Phosphofructokinase_dom"/>
</dbReference>
<dbReference type="RefSeq" id="WP_047753671.1">
    <property type="nucleotide sequence ID" value="NZ_CAJUHA010000002.1"/>
</dbReference>